<accession>A0A5X8MR82</accession>
<organism evidence="1">
    <name type="scientific">Salmonella enterica subsp. enterica serovar Agbeni</name>
    <dbReference type="NCBI Taxonomy" id="1967642"/>
    <lineage>
        <taxon>Bacteria</taxon>
        <taxon>Pseudomonadati</taxon>
        <taxon>Pseudomonadota</taxon>
        <taxon>Gammaproteobacteria</taxon>
        <taxon>Enterobacterales</taxon>
        <taxon>Enterobacteriaceae</taxon>
        <taxon>Salmonella</taxon>
    </lineage>
</organism>
<evidence type="ECO:0000313" key="1">
    <source>
        <dbReference type="EMBL" id="ECB0428841.1"/>
    </source>
</evidence>
<dbReference type="EMBL" id="AAHWHN010000021">
    <property type="protein sequence ID" value="ECB0428841.1"/>
    <property type="molecule type" value="Genomic_DNA"/>
</dbReference>
<protein>
    <submittedName>
        <fullName evidence="1">Uncharacterized protein</fullName>
    </submittedName>
</protein>
<comment type="caution">
    <text evidence="1">The sequence shown here is derived from an EMBL/GenBank/DDBJ whole genome shotgun (WGS) entry which is preliminary data.</text>
</comment>
<name>A0A5X8MR82_SALET</name>
<proteinExistence type="predicted"/>
<sequence>MTCKLYQLIGIEGERGSIEYGEILDDCDSKTISTLQAINYLSSNIASLCGEKLDMKEVINISLIISDLAELGVATNKIARNIQLDIGLK</sequence>
<reference evidence="1" key="1">
    <citation type="submission" date="2019-01" db="EMBL/GenBank/DDBJ databases">
        <authorList>
            <person name="Ashton P.M."/>
            <person name="Dallman T."/>
            <person name="Nair S."/>
            <person name="De Pinna E."/>
            <person name="Peters T."/>
            <person name="Grant K."/>
        </authorList>
    </citation>
    <scope>NUCLEOTIDE SEQUENCE</scope>
    <source>
        <strain evidence="1">559803</strain>
    </source>
</reference>
<dbReference type="AlphaFoldDB" id="A0A5X8MR82"/>
<gene>
    <name evidence="1" type="ORF">EUV16_19460</name>
</gene>